<feature type="domain" description="Glutamate/phenylalanine/leucine/valine/L-tryptophan dehydrogenase C-terminal" evidence="8">
    <location>
        <begin position="203"/>
        <end position="433"/>
    </location>
</feature>
<dbReference type="PIRSF" id="PIRSF000185">
    <property type="entry name" value="Glu_DH"/>
    <property type="match status" value="1"/>
</dbReference>
<dbReference type="Gene3D" id="3.40.50.720">
    <property type="entry name" value="NAD(P)-binding Rossmann-like Domain"/>
    <property type="match status" value="1"/>
</dbReference>
<feature type="binding site" evidence="5">
    <location>
        <position position="110"/>
    </location>
    <ligand>
        <name>substrate</name>
    </ligand>
</feature>
<feature type="site" description="Important for catalysis" evidence="6">
    <location>
        <position position="162"/>
    </location>
</feature>
<dbReference type="EMBL" id="CP036280">
    <property type="protein sequence ID" value="QDU71578.1"/>
    <property type="molecule type" value="Genomic_DNA"/>
</dbReference>
<dbReference type="Proteomes" id="UP000320386">
    <property type="component" value="Chromosome"/>
</dbReference>
<evidence type="ECO:0000256" key="4">
    <source>
        <dbReference type="PIRSR" id="PIRSR000185-1"/>
    </source>
</evidence>
<accession>A0A518BX93</accession>
<dbReference type="PRINTS" id="PR00082">
    <property type="entry name" value="GLFDHDRGNASE"/>
</dbReference>
<dbReference type="Pfam" id="PF02812">
    <property type="entry name" value="ELFV_dehydrog_N"/>
    <property type="match status" value="1"/>
</dbReference>
<evidence type="ECO:0000256" key="3">
    <source>
        <dbReference type="PIRNR" id="PIRNR000185"/>
    </source>
</evidence>
<gene>
    <name evidence="9" type="primary">gdhA_2</name>
    <name evidence="9" type="ORF">Pan265_14290</name>
</gene>
<dbReference type="InterPro" id="IPR033524">
    <property type="entry name" value="Glu/Leu/Phe/Val_DH_AS"/>
</dbReference>
<dbReference type="SMART" id="SM00839">
    <property type="entry name" value="ELFV_dehydrog"/>
    <property type="match status" value="1"/>
</dbReference>
<name>A0A518BX93_9BACT</name>
<comment type="similarity">
    <text evidence="1 3 7">Belongs to the Glu/Leu/Phe/Val dehydrogenases family.</text>
</comment>
<evidence type="ECO:0000313" key="10">
    <source>
        <dbReference type="Proteomes" id="UP000320386"/>
    </source>
</evidence>
<evidence type="ECO:0000256" key="1">
    <source>
        <dbReference type="ARBA" id="ARBA00006382"/>
    </source>
</evidence>
<evidence type="ECO:0000256" key="7">
    <source>
        <dbReference type="RuleBase" id="RU004417"/>
    </source>
</evidence>
<evidence type="ECO:0000256" key="6">
    <source>
        <dbReference type="PIRSR" id="PIRSR000185-3"/>
    </source>
</evidence>
<feature type="active site" description="Proton donor" evidence="4">
    <location>
        <position position="122"/>
    </location>
</feature>
<feature type="binding site" evidence="5">
    <location>
        <position position="241"/>
    </location>
    <ligand>
        <name>NAD(+)</name>
        <dbReference type="ChEBI" id="CHEBI:57540"/>
    </ligand>
</feature>
<dbReference type="KEGG" id="mcad:Pan265_14290"/>
<reference evidence="9 10" key="1">
    <citation type="submission" date="2019-02" db="EMBL/GenBank/DDBJ databases">
        <title>Deep-cultivation of Planctomycetes and their phenomic and genomic characterization uncovers novel biology.</title>
        <authorList>
            <person name="Wiegand S."/>
            <person name="Jogler M."/>
            <person name="Boedeker C."/>
            <person name="Pinto D."/>
            <person name="Vollmers J."/>
            <person name="Rivas-Marin E."/>
            <person name="Kohn T."/>
            <person name="Peeters S.H."/>
            <person name="Heuer A."/>
            <person name="Rast P."/>
            <person name="Oberbeckmann S."/>
            <person name="Bunk B."/>
            <person name="Jeske O."/>
            <person name="Meyerdierks A."/>
            <person name="Storesund J.E."/>
            <person name="Kallscheuer N."/>
            <person name="Luecker S."/>
            <person name="Lage O.M."/>
            <person name="Pohl T."/>
            <person name="Merkel B.J."/>
            <person name="Hornburger P."/>
            <person name="Mueller R.-W."/>
            <person name="Bruemmer F."/>
            <person name="Labrenz M."/>
            <person name="Spormann A.M."/>
            <person name="Op den Camp H."/>
            <person name="Overmann J."/>
            <person name="Amann R."/>
            <person name="Jetten M.S.M."/>
            <person name="Mascher T."/>
            <person name="Medema M.H."/>
            <person name="Devos D.P."/>
            <person name="Kaster A.-K."/>
            <person name="Ovreas L."/>
            <person name="Rohde M."/>
            <person name="Galperin M.Y."/>
            <person name="Jogler C."/>
        </authorList>
    </citation>
    <scope>NUCLEOTIDE SEQUENCE [LARGE SCALE GENOMIC DNA]</scope>
    <source>
        <strain evidence="9 10">Pan265</strain>
    </source>
</reference>
<keyword evidence="2 3" id="KW-0560">Oxidoreductase</keyword>
<dbReference type="InterPro" id="IPR046346">
    <property type="entry name" value="Aminoacid_DH-like_N_sf"/>
</dbReference>
<evidence type="ECO:0000313" key="9">
    <source>
        <dbReference type="EMBL" id="QDU71578.1"/>
    </source>
</evidence>
<proteinExistence type="inferred from homology"/>
<evidence type="ECO:0000256" key="2">
    <source>
        <dbReference type="ARBA" id="ARBA00023002"/>
    </source>
</evidence>
<dbReference type="InterPro" id="IPR014362">
    <property type="entry name" value="Glu_DH"/>
</dbReference>
<dbReference type="AlphaFoldDB" id="A0A518BX93"/>
<dbReference type="GO" id="GO:0006538">
    <property type="term" value="P:L-glutamate catabolic process"/>
    <property type="evidence" value="ECO:0007669"/>
    <property type="project" value="TreeGrafter"/>
</dbReference>
<dbReference type="InterPro" id="IPR006095">
    <property type="entry name" value="Glu/Leu/Phe/Val/Trp_DH"/>
</dbReference>
<keyword evidence="5" id="KW-0520">NAD</keyword>
<dbReference type="Gene3D" id="3.40.50.10860">
    <property type="entry name" value="Leucine Dehydrogenase, chain A, domain 1"/>
    <property type="match status" value="1"/>
</dbReference>
<dbReference type="GO" id="GO:0000166">
    <property type="term" value="F:nucleotide binding"/>
    <property type="evidence" value="ECO:0007669"/>
    <property type="project" value="UniProtKB-KW"/>
</dbReference>
<dbReference type="CDD" id="cd01076">
    <property type="entry name" value="NAD_bind_1_Glu_DH"/>
    <property type="match status" value="1"/>
</dbReference>
<dbReference type="OrthoDB" id="9803297at2"/>
<dbReference type="InterPro" id="IPR036291">
    <property type="entry name" value="NAD(P)-bd_dom_sf"/>
</dbReference>
<dbReference type="SUPFAM" id="SSF51735">
    <property type="entry name" value="NAD(P)-binding Rossmann-fold domains"/>
    <property type="match status" value="1"/>
</dbReference>
<dbReference type="InterPro" id="IPR006097">
    <property type="entry name" value="Glu/Leu/Phe/Val/Trp_DH_dimer"/>
</dbReference>
<organism evidence="9 10">
    <name type="scientific">Mucisphaera calidilacus</name>
    <dbReference type="NCBI Taxonomy" id="2527982"/>
    <lineage>
        <taxon>Bacteria</taxon>
        <taxon>Pseudomonadati</taxon>
        <taxon>Planctomycetota</taxon>
        <taxon>Phycisphaerae</taxon>
        <taxon>Phycisphaerales</taxon>
        <taxon>Phycisphaeraceae</taxon>
        <taxon>Mucisphaera</taxon>
    </lineage>
</organism>
<dbReference type="InterPro" id="IPR006096">
    <property type="entry name" value="Glu/Leu/Phe/Val/Trp_DH_C"/>
</dbReference>
<protein>
    <recommendedName>
        <fullName evidence="3">Glutamate dehydrogenase</fullName>
    </recommendedName>
</protein>
<sequence length="436" mass="48138">MNRDSQEFAILQELGFRFDPANIYQQVLGSVLRSAELIDAPRYLRLIMAQPKNELIVHFPVRLDSGEYRLFKGYRAQHNNILGPYKGGMRYHPNVSLDHIKALSVLMTMKCSLMRLPLGGAKGGVQVDPYALSQAELMRLTRRFVSALGNNIGPDYDIPAPDVGTNAQVMAWMADTYENVSATHSRHDGQAVVTGKPLDFGGSRGREKATGQGLVFVLEQMLGSLGLTMSSLRYSVIGYGNVGSWTARLLADRGAKLIAVMDHTGAIRSSEGIDAHGLAEYVRQTRGVRGFGGVQAIEERAFYEEPVDIMIPAALEQMIDVQQAEWIRARAIAEGANAPTTPEAETILLDRGVTILPAILCNSGGVTVSYFEWKQNRMAETWDEEHVDIELRDHMVEAAGRVREVASRLNCDLRTAAYVAAFEHLAKVYSLRGIFP</sequence>
<evidence type="ECO:0000259" key="8">
    <source>
        <dbReference type="SMART" id="SM00839"/>
    </source>
</evidence>
<keyword evidence="5" id="KW-0547">Nucleotide-binding</keyword>
<feature type="binding site" evidence="5">
    <location>
        <position position="86"/>
    </location>
    <ligand>
        <name>substrate</name>
    </ligand>
</feature>
<dbReference type="Pfam" id="PF00208">
    <property type="entry name" value="ELFV_dehydrog"/>
    <property type="match status" value="1"/>
</dbReference>
<feature type="binding site" evidence="5">
    <location>
        <position position="210"/>
    </location>
    <ligand>
        <name>NAD(+)</name>
        <dbReference type="ChEBI" id="CHEBI:57540"/>
    </ligand>
</feature>
<dbReference type="SUPFAM" id="SSF53223">
    <property type="entry name" value="Aminoacid dehydrogenase-like, N-terminal domain"/>
    <property type="match status" value="1"/>
</dbReference>
<dbReference type="InterPro" id="IPR033922">
    <property type="entry name" value="NAD_bind_Glu_DH"/>
</dbReference>
<dbReference type="GO" id="GO:0004352">
    <property type="term" value="F:glutamate dehydrogenase (NAD+) activity"/>
    <property type="evidence" value="ECO:0007669"/>
    <property type="project" value="TreeGrafter"/>
</dbReference>
<dbReference type="PROSITE" id="PS00074">
    <property type="entry name" value="GLFV_DEHYDROGENASE"/>
    <property type="match status" value="1"/>
</dbReference>
<dbReference type="RefSeq" id="WP_145445717.1">
    <property type="nucleotide sequence ID" value="NZ_CP036280.1"/>
</dbReference>
<dbReference type="PANTHER" id="PTHR11606">
    <property type="entry name" value="GLUTAMATE DEHYDROGENASE"/>
    <property type="match status" value="1"/>
</dbReference>
<feature type="binding site" evidence="5">
    <location>
        <position position="369"/>
    </location>
    <ligand>
        <name>substrate</name>
    </ligand>
</feature>
<dbReference type="PANTHER" id="PTHR11606:SF13">
    <property type="entry name" value="GLUTAMATE DEHYDROGENASE 1, MITOCHONDRIAL"/>
    <property type="match status" value="1"/>
</dbReference>
<keyword evidence="10" id="KW-1185">Reference proteome</keyword>
<evidence type="ECO:0000256" key="5">
    <source>
        <dbReference type="PIRSR" id="PIRSR000185-2"/>
    </source>
</evidence>